<name>A0A0A2MVV2_9FLAO</name>
<feature type="transmembrane region" description="Helical" evidence="1">
    <location>
        <begin position="12"/>
        <end position="32"/>
    </location>
</feature>
<dbReference type="STRING" id="1107311.Q767_10825"/>
<sequence length="232" mass="27200">MTFQTKNNVINWLSILYFAVIAIYSVCVYLDFQTFKEIIGFFRIPILIVLYFYSSKEWNYIYFFALLFFQVSVVSFRINSEASLLYGVLASVVFKFLLFVLVYKAVDEKKWTIIIITALPILFVYLYLIDLVKDSLGDGHYPWVMNGFLTAFLGGLAVSDFITTASKKSFWLLISALLFVVQTGLFFINKFYLKQQVFLQLIILFYGISHYTFYKFMIMHEEKENSTNNQSK</sequence>
<feature type="transmembrane region" description="Helical" evidence="1">
    <location>
        <begin position="60"/>
        <end position="78"/>
    </location>
</feature>
<feature type="transmembrane region" description="Helical" evidence="1">
    <location>
        <begin position="110"/>
        <end position="128"/>
    </location>
</feature>
<comment type="caution">
    <text evidence="2">The sequence shown here is derived from an EMBL/GenBank/DDBJ whole genome shotgun (WGS) entry which is preliminary data.</text>
</comment>
<dbReference type="OrthoDB" id="1367216at2"/>
<keyword evidence="1" id="KW-1133">Transmembrane helix</keyword>
<keyword evidence="3" id="KW-1185">Reference proteome</keyword>
<organism evidence="2 3">
    <name type="scientific">Flavobacterium enshiense DK69</name>
    <dbReference type="NCBI Taxonomy" id="1107311"/>
    <lineage>
        <taxon>Bacteria</taxon>
        <taxon>Pseudomonadati</taxon>
        <taxon>Bacteroidota</taxon>
        <taxon>Flavobacteriia</taxon>
        <taxon>Flavobacteriales</taxon>
        <taxon>Flavobacteriaceae</taxon>
        <taxon>Flavobacterium</taxon>
    </lineage>
</organism>
<keyword evidence="1" id="KW-0472">Membrane</keyword>
<keyword evidence="1" id="KW-0812">Transmembrane</keyword>
<reference evidence="3" key="1">
    <citation type="submission" date="2013-09" db="EMBL/GenBank/DDBJ databases">
        <authorList>
            <person name="Zeng Z."/>
            <person name="Chen C."/>
        </authorList>
    </citation>
    <scope>NUCLEOTIDE SEQUENCE [LARGE SCALE GENOMIC DNA]</scope>
    <source>
        <strain evidence="3">DK69</strain>
    </source>
</reference>
<dbReference type="AlphaFoldDB" id="A0A0A2MVV2"/>
<evidence type="ECO:0000313" key="3">
    <source>
        <dbReference type="Proteomes" id="UP000030149"/>
    </source>
</evidence>
<dbReference type="eggNOG" id="ENOG502ZE1T">
    <property type="taxonomic scope" value="Bacteria"/>
</dbReference>
<feature type="transmembrane region" description="Helical" evidence="1">
    <location>
        <begin position="197"/>
        <end position="214"/>
    </location>
</feature>
<dbReference type="EMBL" id="JRLZ01000009">
    <property type="protein sequence ID" value="KGO95701.1"/>
    <property type="molecule type" value="Genomic_DNA"/>
</dbReference>
<dbReference type="PATRIC" id="fig|1107311.5.peg.692"/>
<feature type="transmembrane region" description="Helical" evidence="1">
    <location>
        <begin position="84"/>
        <end position="103"/>
    </location>
</feature>
<proteinExistence type="predicted"/>
<evidence type="ECO:0000313" key="2">
    <source>
        <dbReference type="EMBL" id="KGO95701.1"/>
    </source>
</evidence>
<evidence type="ECO:0008006" key="4">
    <source>
        <dbReference type="Google" id="ProtNLM"/>
    </source>
</evidence>
<dbReference type="RefSeq" id="WP_035630582.1">
    <property type="nucleotide sequence ID" value="NZ_AVCS01000013.1"/>
</dbReference>
<accession>A0A0A2MVV2</accession>
<feature type="transmembrane region" description="Helical" evidence="1">
    <location>
        <begin position="38"/>
        <end position="53"/>
    </location>
</feature>
<feature type="transmembrane region" description="Helical" evidence="1">
    <location>
        <begin position="140"/>
        <end position="158"/>
    </location>
</feature>
<protein>
    <recommendedName>
        <fullName evidence="4">YhhN-like protein</fullName>
    </recommendedName>
</protein>
<gene>
    <name evidence="2" type="ORF">Q767_10825</name>
</gene>
<reference evidence="2 3" key="2">
    <citation type="journal article" date="2015" name="Stand. Genomic Sci.">
        <title>High quality draft genomic sequence of Flavobacterium enshiense DK69(T) and comparison among Flavobacterium genomes.</title>
        <authorList>
            <person name="Zeng Z."/>
            <person name="Chen C."/>
            <person name="Du H."/>
            <person name="Wang G."/>
            <person name="Li M."/>
        </authorList>
    </citation>
    <scope>NUCLEOTIDE SEQUENCE [LARGE SCALE GENOMIC DNA]</scope>
    <source>
        <strain evidence="2 3">DK69</strain>
    </source>
</reference>
<dbReference type="Proteomes" id="UP000030149">
    <property type="component" value="Unassembled WGS sequence"/>
</dbReference>
<feature type="transmembrane region" description="Helical" evidence="1">
    <location>
        <begin position="170"/>
        <end position="191"/>
    </location>
</feature>
<evidence type="ECO:0000256" key="1">
    <source>
        <dbReference type="SAM" id="Phobius"/>
    </source>
</evidence>